<keyword evidence="2" id="KW-1185">Reference proteome</keyword>
<proteinExistence type="predicted"/>
<name>A0ABU6SG96_9FABA</name>
<feature type="non-terminal residue" evidence="1">
    <location>
        <position position="1"/>
    </location>
</feature>
<dbReference type="EMBL" id="JASCZI010060703">
    <property type="protein sequence ID" value="MED6135415.1"/>
    <property type="molecule type" value="Genomic_DNA"/>
</dbReference>
<accession>A0ABU6SG96</accession>
<sequence length="61" mass="6915">VGGNVDCLAVTEDAYWLRERHTKVFENVTKPNSLYCCNGKCSLFKDVDPMIQGILVLFFTD</sequence>
<gene>
    <name evidence="1" type="ORF">PIB30_046303</name>
</gene>
<reference evidence="1 2" key="1">
    <citation type="journal article" date="2023" name="Plants (Basel)">
        <title>Bridging the Gap: Combining Genomics and Transcriptomics Approaches to Understand Stylosanthes scabra, an Orphan Legume from the Brazilian Caatinga.</title>
        <authorList>
            <person name="Ferreira-Neto J.R.C."/>
            <person name="da Silva M.D."/>
            <person name="Binneck E."/>
            <person name="de Melo N.F."/>
            <person name="da Silva R.H."/>
            <person name="de Melo A.L.T.M."/>
            <person name="Pandolfi V."/>
            <person name="Bustamante F.O."/>
            <person name="Brasileiro-Vidal A.C."/>
            <person name="Benko-Iseppon A.M."/>
        </authorList>
    </citation>
    <scope>NUCLEOTIDE SEQUENCE [LARGE SCALE GENOMIC DNA]</scope>
    <source>
        <tissue evidence="1">Leaves</tissue>
    </source>
</reference>
<protein>
    <submittedName>
        <fullName evidence="1">Uncharacterized protein</fullName>
    </submittedName>
</protein>
<evidence type="ECO:0000313" key="2">
    <source>
        <dbReference type="Proteomes" id="UP001341840"/>
    </source>
</evidence>
<organism evidence="1 2">
    <name type="scientific">Stylosanthes scabra</name>
    <dbReference type="NCBI Taxonomy" id="79078"/>
    <lineage>
        <taxon>Eukaryota</taxon>
        <taxon>Viridiplantae</taxon>
        <taxon>Streptophyta</taxon>
        <taxon>Embryophyta</taxon>
        <taxon>Tracheophyta</taxon>
        <taxon>Spermatophyta</taxon>
        <taxon>Magnoliopsida</taxon>
        <taxon>eudicotyledons</taxon>
        <taxon>Gunneridae</taxon>
        <taxon>Pentapetalae</taxon>
        <taxon>rosids</taxon>
        <taxon>fabids</taxon>
        <taxon>Fabales</taxon>
        <taxon>Fabaceae</taxon>
        <taxon>Papilionoideae</taxon>
        <taxon>50 kb inversion clade</taxon>
        <taxon>dalbergioids sensu lato</taxon>
        <taxon>Dalbergieae</taxon>
        <taxon>Pterocarpus clade</taxon>
        <taxon>Stylosanthes</taxon>
    </lineage>
</organism>
<dbReference type="Proteomes" id="UP001341840">
    <property type="component" value="Unassembled WGS sequence"/>
</dbReference>
<comment type="caution">
    <text evidence="1">The sequence shown here is derived from an EMBL/GenBank/DDBJ whole genome shotgun (WGS) entry which is preliminary data.</text>
</comment>
<evidence type="ECO:0000313" key="1">
    <source>
        <dbReference type="EMBL" id="MED6135415.1"/>
    </source>
</evidence>